<evidence type="ECO:0000256" key="3">
    <source>
        <dbReference type="ARBA" id="ARBA00007811"/>
    </source>
</evidence>
<comment type="caution">
    <text evidence="14">Lacks conserved residue(s) required for the propagation of feature annotation.</text>
</comment>
<dbReference type="GO" id="GO:0030148">
    <property type="term" value="P:sphingolipid biosynthetic process"/>
    <property type="evidence" value="ECO:0007669"/>
    <property type="project" value="TreeGrafter"/>
</dbReference>
<comment type="similarity">
    <text evidence="3 14">Belongs to the very long-chain fatty acids dehydratase HACD family.</text>
</comment>
<evidence type="ECO:0000313" key="16">
    <source>
        <dbReference type="EMBL" id="KKA30385.1"/>
    </source>
</evidence>
<dbReference type="PANTHER" id="PTHR11035:SF3">
    <property type="entry name" value="VERY-LONG-CHAIN (3R)-3-HYDROXYACYL-COA DEHYDRATASE"/>
    <property type="match status" value="1"/>
</dbReference>
<dbReference type="InterPro" id="IPR007482">
    <property type="entry name" value="Tyr_Pase-like_PTPLA"/>
</dbReference>
<evidence type="ECO:0000256" key="11">
    <source>
        <dbReference type="ARBA" id="ARBA00023160"/>
    </source>
</evidence>
<evidence type="ECO:0000256" key="2">
    <source>
        <dbReference type="ARBA" id="ARBA00005194"/>
    </source>
</evidence>
<dbReference type="AlphaFoldDB" id="A0A0F4ZJG7"/>
<dbReference type="PANTHER" id="PTHR11035">
    <property type="entry name" value="VERY-LONG-CHAIN (3R)-3-HYDROXYACYL-COA DEHYDRATASE"/>
    <property type="match status" value="1"/>
</dbReference>
<sequence>MPSAVAPAGRPVRKNGPLKTAYLVAYNLASLVAWMTVLGRVLVILGLRGPAFVYATAGEWTKWTQTLALMEVVHALMDLGVVRASPITTLMQVSSRILLVWGVVDLYPFLARNLPYSTMLLAWSATEVIRYGYFVLSLLGSEPAFVVWLRYSTFYVLYPIGILSECSMIKDAITPARMFGPVPPAVYYAILAIYVPGSYILYTHMMSQRKKVLARLAQHSKSE</sequence>
<dbReference type="EMBL" id="LAEV01000406">
    <property type="protein sequence ID" value="KKA30355.1"/>
    <property type="molecule type" value="Genomic_DNA"/>
</dbReference>
<evidence type="ECO:0000313" key="17">
    <source>
        <dbReference type="Proteomes" id="UP000033483"/>
    </source>
</evidence>
<evidence type="ECO:0000256" key="13">
    <source>
        <dbReference type="ARBA" id="ARBA00036671"/>
    </source>
</evidence>
<feature type="transmembrane region" description="Helical" evidence="14">
    <location>
        <begin position="21"/>
        <end position="43"/>
    </location>
</feature>
<keyword evidence="6 14" id="KW-0812">Transmembrane</keyword>
<organism evidence="15 17">
    <name type="scientific">Thielaviopsis punctulata</name>
    <dbReference type="NCBI Taxonomy" id="72032"/>
    <lineage>
        <taxon>Eukaryota</taxon>
        <taxon>Fungi</taxon>
        <taxon>Dikarya</taxon>
        <taxon>Ascomycota</taxon>
        <taxon>Pezizomycotina</taxon>
        <taxon>Sordariomycetes</taxon>
        <taxon>Hypocreomycetidae</taxon>
        <taxon>Microascales</taxon>
        <taxon>Ceratocystidaceae</taxon>
        <taxon>Thielaviopsis</taxon>
    </lineage>
</organism>
<protein>
    <recommendedName>
        <fullName evidence="4 14">Very-long-chain (3R)-3-hydroxyacyl-CoA dehydratase</fullName>
        <ecNumber evidence="4 14">4.2.1.134</ecNumber>
    </recommendedName>
</protein>
<evidence type="ECO:0000256" key="6">
    <source>
        <dbReference type="ARBA" id="ARBA00022692"/>
    </source>
</evidence>
<keyword evidence="7 14" id="KW-0276">Fatty acid metabolism</keyword>
<comment type="pathway">
    <text evidence="2 14">Lipid metabolism; fatty acid biosynthesis.</text>
</comment>
<dbReference type="Proteomes" id="UP000033483">
    <property type="component" value="Unassembled WGS sequence"/>
</dbReference>
<accession>A0A0F4ZJG7</accession>
<dbReference type="GO" id="GO:0005789">
    <property type="term" value="C:endoplasmic reticulum membrane"/>
    <property type="evidence" value="ECO:0007669"/>
    <property type="project" value="UniProtKB-SubCell"/>
</dbReference>
<evidence type="ECO:0000313" key="15">
    <source>
        <dbReference type="EMBL" id="KKA30355.1"/>
    </source>
</evidence>
<dbReference type="EMBL" id="LAEV01000406">
    <property type="protein sequence ID" value="KKA30385.1"/>
    <property type="molecule type" value="Genomic_DNA"/>
</dbReference>
<keyword evidence="10 14" id="KW-0472">Membrane</keyword>
<keyword evidence="12 14" id="KW-0456">Lyase</keyword>
<evidence type="ECO:0000256" key="10">
    <source>
        <dbReference type="ARBA" id="ARBA00023136"/>
    </source>
</evidence>
<keyword evidence="9 14" id="KW-0443">Lipid metabolism</keyword>
<reference evidence="15 17" key="1">
    <citation type="submission" date="2015-03" db="EMBL/GenBank/DDBJ databases">
        <authorList>
            <person name="Radwan O."/>
            <person name="Al-Naeli F.A."/>
            <person name="Rendon G.A."/>
            <person name="Fields C."/>
        </authorList>
    </citation>
    <scope>NUCLEOTIDE SEQUENCE [LARGE SCALE GENOMIC DNA]</scope>
    <source>
        <strain evidence="15">CR-DP1</strain>
    </source>
</reference>
<dbReference type="Pfam" id="PF04387">
    <property type="entry name" value="PTPLA"/>
    <property type="match status" value="1"/>
</dbReference>
<dbReference type="GO" id="GO:0030497">
    <property type="term" value="P:fatty acid elongation"/>
    <property type="evidence" value="ECO:0007669"/>
    <property type="project" value="TreeGrafter"/>
</dbReference>
<feature type="transmembrane region" description="Helical" evidence="14">
    <location>
        <begin position="156"/>
        <end position="173"/>
    </location>
</feature>
<evidence type="ECO:0000256" key="5">
    <source>
        <dbReference type="ARBA" id="ARBA00022516"/>
    </source>
</evidence>
<comment type="subcellular location">
    <subcellularLocation>
        <location evidence="14">Endoplasmic reticulum membrane</location>
        <topology evidence="14">Multi-pass membrane protein</topology>
    </subcellularLocation>
    <subcellularLocation>
        <location evidence="1">Membrane</location>
        <topology evidence="1">Multi-pass membrane protein</topology>
    </subcellularLocation>
</comment>
<evidence type="ECO:0000256" key="14">
    <source>
        <dbReference type="RuleBase" id="RU363109"/>
    </source>
</evidence>
<evidence type="ECO:0000256" key="4">
    <source>
        <dbReference type="ARBA" id="ARBA00013122"/>
    </source>
</evidence>
<dbReference type="UniPathway" id="UPA00094"/>
<dbReference type="GO" id="GO:0102158">
    <property type="term" value="F:very-long-chain (3R)-3-hydroxyacyl-CoA dehydratase activity"/>
    <property type="evidence" value="ECO:0007669"/>
    <property type="project" value="UniProtKB-EC"/>
</dbReference>
<keyword evidence="14" id="KW-0256">Endoplasmic reticulum</keyword>
<gene>
    <name evidence="15" type="ORF">TD95_000996</name>
    <name evidence="16" type="ORF">TD95_001012</name>
</gene>
<dbReference type="GO" id="GO:0042761">
    <property type="term" value="P:very long-chain fatty acid biosynthetic process"/>
    <property type="evidence" value="ECO:0007669"/>
    <property type="project" value="TreeGrafter"/>
</dbReference>
<comment type="function">
    <text evidence="14">Catalyzes the third of the four reactions of the long-chain fatty acids elongation cycle. This endoplasmic reticulum-bound enzymatic process, allows the addition of two carbons to the chain of long- and very long-chain fatty acids/VLCFAs per cycle. This enzyme catalyzes the dehydration of the 3-hydroxyacyl-CoA intermediate into trans-2,3-enoyl-CoA, within each cycle of fatty acid elongation. Thereby, it participates to the production of VLCFAs of different chain lengths that are involved in multiple biological processes as precursors of membrane lipids and lipid mediators.</text>
</comment>
<proteinExistence type="inferred from homology"/>
<name>A0A0F4ZJG7_9PEZI</name>
<evidence type="ECO:0000256" key="12">
    <source>
        <dbReference type="ARBA" id="ARBA00023239"/>
    </source>
</evidence>
<keyword evidence="17" id="KW-1185">Reference proteome</keyword>
<dbReference type="EC" id="4.2.1.134" evidence="4 14"/>
<comment type="caution">
    <text evidence="15">The sequence shown here is derived from an EMBL/GenBank/DDBJ whole genome shotgun (WGS) entry which is preliminary data.</text>
</comment>
<keyword evidence="11 14" id="KW-0275">Fatty acid biosynthesis</keyword>
<evidence type="ECO:0000256" key="8">
    <source>
        <dbReference type="ARBA" id="ARBA00022989"/>
    </source>
</evidence>
<feature type="transmembrane region" description="Helical" evidence="14">
    <location>
        <begin position="185"/>
        <end position="202"/>
    </location>
</feature>
<keyword evidence="5 14" id="KW-0444">Lipid biosynthesis</keyword>
<comment type="catalytic activity">
    <reaction evidence="13 14">
        <text>a very-long-chain (3R)-3-hydroxyacyl-CoA = a very-long-chain (2E)-enoyl-CoA + H2O</text>
        <dbReference type="Rhea" id="RHEA:45812"/>
        <dbReference type="ChEBI" id="CHEBI:15377"/>
        <dbReference type="ChEBI" id="CHEBI:83728"/>
        <dbReference type="ChEBI" id="CHEBI:85440"/>
        <dbReference type="EC" id="4.2.1.134"/>
    </reaction>
</comment>
<keyword evidence="8 14" id="KW-1133">Transmembrane helix</keyword>
<dbReference type="OrthoDB" id="46988at2759"/>
<evidence type="ECO:0000256" key="9">
    <source>
        <dbReference type="ARBA" id="ARBA00023098"/>
    </source>
</evidence>
<evidence type="ECO:0000256" key="7">
    <source>
        <dbReference type="ARBA" id="ARBA00022832"/>
    </source>
</evidence>
<evidence type="ECO:0000256" key="1">
    <source>
        <dbReference type="ARBA" id="ARBA00004141"/>
    </source>
</evidence>